<dbReference type="OrthoDB" id="4295522at2"/>
<keyword evidence="3" id="KW-1185">Reference proteome</keyword>
<accession>A0A1T2X1L2</accession>
<protein>
    <recommendedName>
        <fullName evidence="1">DinB-like domain-containing protein</fullName>
    </recommendedName>
</protein>
<dbReference type="STRING" id="1324314.BVG16_27190"/>
<dbReference type="Proteomes" id="UP000190188">
    <property type="component" value="Unassembled WGS sequence"/>
</dbReference>
<dbReference type="Pfam" id="PF12867">
    <property type="entry name" value="DinB_2"/>
    <property type="match status" value="1"/>
</dbReference>
<organism evidence="2 3">
    <name type="scientific">Paenibacillus selenitireducens</name>
    <dbReference type="NCBI Taxonomy" id="1324314"/>
    <lineage>
        <taxon>Bacteria</taxon>
        <taxon>Bacillati</taxon>
        <taxon>Bacillota</taxon>
        <taxon>Bacilli</taxon>
        <taxon>Bacillales</taxon>
        <taxon>Paenibacillaceae</taxon>
        <taxon>Paenibacillus</taxon>
    </lineage>
</organism>
<evidence type="ECO:0000313" key="2">
    <source>
        <dbReference type="EMBL" id="OPA73771.1"/>
    </source>
</evidence>
<proteinExistence type="predicted"/>
<dbReference type="RefSeq" id="WP_078502341.1">
    <property type="nucleotide sequence ID" value="NZ_MSZX01000014.1"/>
</dbReference>
<dbReference type="SUPFAM" id="SSF109854">
    <property type="entry name" value="DinB/YfiT-like putative metalloenzymes"/>
    <property type="match status" value="1"/>
</dbReference>
<reference evidence="2 3" key="1">
    <citation type="submission" date="2017-01" db="EMBL/GenBank/DDBJ databases">
        <title>Genome analysis of Paenibacillus selenitrireducens ES3-24.</title>
        <authorList>
            <person name="Xu D."/>
            <person name="Yao R."/>
            <person name="Zheng S."/>
        </authorList>
    </citation>
    <scope>NUCLEOTIDE SEQUENCE [LARGE SCALE GENOMIC DNA]</scope>
    <source>
        <strain evidence="2 3">ES3-24</strain>
    </source>
</reference>
<evidence type="ECO:0000259" key="1">
    <source>
        <dbReference type="Pfam" id="PF12867"/>
    </source>
</evidence>
<feature type="domain" description="DinB-like" evidence="1">
    <location>
        <begin position="9"/>
        <end position="149"/>
    </location>
</feature>
<name>A0A1T2X1L2_9BACL</name>
<dbReference type="EMBL" id="MSZX01000014">
    <property type="protein sequence ID" value="OPA73771.1"/>
    <property type="molecule type" value="Genomic_DNA"/>
</dbReference>
<dbReference type="InterPro" id="IPR024775">
    <property type="entry name" value="DinB-like"/>
</dbReference>
<gene>
    <name evidence="2" type="ORF">BVG16_27190</name>
</gene>
<dbReference type="InterPro" id="IPR034660">
    <property type="entry name" value="DinB/YfiT-like"/>
</dbReference>
<dbReference type="Gene3D" id="1.20.120.450">
    <property type="entry name" value="dinb family like domain"/>
    <property type="match status" value="1"/>
</dbReference>
<dbReference type="AlphaFoldDB" id="A0A1T2X1L2"/>
<sequence length="159" mass="18354">MEHFVFTQMSFVRSQTLKILDGVTEDMADQVPEGFRNTIRWNLGHIYVVLERFAFQYLGLPLQMPEGFKEHFENGTSPLNRHDSVTVPSLQELEVLLNGQIDRIREALQHRLDEELAQPYTTSLGMTLATPQQFLSFSLYHEGMHVSVIKLYKAILSRS</sequence>
<comment type="caution">
    <text evidence="2">The sequence shown here is derived from an EMBL/GenBank/DDBJ whole genome shotgun (WGS) entry which is preliminary data.</text>
</comment>
<evidence type="ECO:0000313" key="3">
    <source>
        <dbReference type="Proteomes" id="UP000190188"/>
    </source>
</evidence>